<dbReference type="SUPFAM" id="SSF53098">
    <property type="entry name" value="Ribonuclease H-like"/>
    <property type="match status" value="1"/>
</dbReference>
<feature type="compositionally biased region" description="Basic and acidic residues" evidence="1">
    <location>
        <begin position="406"/>
        <end position="420"/>
    </location>
</feature>
<evidence type="ECO:0000313" key="3">
    <source>
        <dbReference type="EMBL" id="CAB0042859.1"/>
    </source>
</evidence>
<dbReference type="PANTHER" id="PTHR42648:SF24">
    <property type="entry name" value="INTEGRASE CATALYTIC DOMAIN-CONTAINING PROTEIN"/>
    <property type="match status" value="1"/>
</dbReference>
<feature type="domain" description="Integrase catalytic" evidence="2">
    <location>
        <begin position="177"/>
        <end position="311"/>
    </location>
</feature>
<dbReference type="GO" id="GO:0003676">
    <property type="term" value="F:nucleic acid binding"/>
    <property type="evidence" value="ECO:0007669"/>
    <property type="project" value="InterPro"/>
</dbReference>
<dbReference type="InterPro" id="IPR057670">
    <property type="entry name" value="SH3_retrovirus"/>
</dbReference>
<gene>
    <name evidence="3" type="ORF">TBRA_LOCUS14451</name>
</gene>
<proteinExistence type="predicted"/>
<dbReference type="PROSITE" id="PS50994">
    <property type="entry name" value="INTEGRASE"/>
    <property type="match status" value="1"/>
</dbReference>
<feature type="compositionally biased region" description="Basic and acidic residues" evidence="1">
    <location>
        <begin position="462"/>
        <end position="472"/>
    </location>
</feature>
<feature type="non-terminal residue" evidence="3">
    <location>
        <position position="522"/>
    </location>
</feature>
<dbReference type="InterPro" id="IPR012337">
    <property type="entry name" value="RNaseH-like_sf"/>
</dbReference>
<dbReference type="OrthoDB" id="7616355at2759"/>
<dbReference type="InterPro" id="IPR001584">
    <property type="entry name" value="Integrase_cat-core"/>
</dbReference>
<feature type="compositionally biased region" description="Polar residues" evidence="1">
    <location>
        <begin position="446"/>
        <end position="459"/>
    </location>
</feature>
<name>A0A6H5IWZ1_9HYME</name>
<evidence type="ECO:0000313" key="4">
    <source>
        <dbReference type="Proteomes" id="UP000479190"/>
    </source>
</evidence>
<dbReference type="Pfam" id="PF14223">
    <property type="entry name" value="Retrotran_gag_2"/>
    <property type="match status" value="1"/>
</dbReference>
<keyword evidence="4" id="KW-1185">Reference proteome</keyword>
<dbReference type="EMBL" id="CADCXV010001231">
    <property type="protein sequence ID" value="CAB0042859.1"/>
    <property type="molecule type" value="Genomic_DNA"/>
</dbReference>
<dbReference type="InterPro" id="IPR039537">
    <property type="entry name" value="Retrotran_Ty1/copia-like"/>
</dbReference>
<dbReference type="PANTHER" id="PTHR42648">
    <property type="entry name" value="TRANSPOSASE, PUTATIVE-RELATED"/>
    <property type="match status" value="1"/>
</dbReference>
<accession>A0A6H5IWZ1</accession>
<evidence type="ECO:0000256" key="1">
    <source>
        <dbReference type="SAM" id="MobiDB-lite"/>
    </source>
</evidence>
<sequence length="522" mass="60073">MFQNKSQCHKSELQVTASCPRLEIAPSVRALTKTSRIFLSFHQNYTLKTTISDLNFFQLKLKSEVAVNTLQQSWCNYVKDPADDIDTHISKIENMAFKLNVMDIKCSDQDVICKILNTLPEAYSHFLTSWESTSKVERTKDNLITRLSIEEERMQNREVLKSKALAANLQSDKSKKDDYSHFRSVYFLNLKSDAKRCIKDFVLKSEKHCPKGIKTMRTDNGLEFVCKDVQELLSEHDITHERTVVHTPEQNGSAERENRTVVEAARTVLQSSEFPVSFWAEAIKTVTYVLNRTSTSSVKGKTPFELWYNKKPNLKELHIFGQEVYSHIPKIQRRKWDAKAKRGFFIGYEDNTKGYRIWHPHTGKIEIARDVIFGKSGTPFEDKSQLSYLYFPGEEDNEASIYEKDRSFKNDETQDKKEQTESASETDDSDDSMYSLNQTVKEEPSDTSGIVSTENSCTPHQPYKDRLRDPSLRKQPTRYGSSSLFEEALVELNHRVFVKNALSLNNSAAVLVCYGYCCCCRC</sequence>
<dbReference type="Proteomes" id="UP000479190">
    <property type="component" value="Unassembled WGS sequence"/>
</dbReference>
<organism evidence="3 4">
    <name type="scientific">Trichogramma brassicae</name>
    <dbReference type="NCBI Taxonomy" id="86971"/>
    <lineage>
        <taxon>Eukaryota</taxon>
        <taxon>Metazoa</taxon>
        <taxon>Ecdysozoa</taxon>
        <taxon>Arthropoda</taxon>
        <taxon>Hexapoda</taxon>
        <taxon>Insecta</taxon>
        <taxon>Pterygota</taxon>
        <taxon>Neoptera</taxon>
        <taxon>Endopterygota</taxon>
        <taxon>Hymenoptera</taxon>
        <taxon>Apocrita</taxon>
        <taxon>Proctotrupomorpha</taxon>
        <taxon>Chalcidoidea</taxon>
        <taxon>Trichogrammatidae</taxon>
        <taxon>Trichogramma</taxon>
    </lineage>
</organism>
<dbReference type="InterPro" id="IPR036397">
    <property type="entry name" value="RNaseH_sf"/>
</dbReference>
<feature type="region of interest" description="Disordered" evidence="1">
    <location>
        <begin position="406"/>
        <end position="475"/>
    </location>
</feature>
<reference evidence="3 4" key="1">
    <citation type="submission" date="2020-02" db="EMBL/GenBank/DDBJ databases">
        <authorList>
            <person name="Ferguson B K."/>
        </authorList>
    </citation>
    <scope>NUCLEOTIDE SEQUENCE [LARGE SCALE GENOMIC DNA]</scope>
</reference>
<dbReference type="AlphaFoldDB" id="A0A6H5IWZ1"/>
<dbReference type="Pfam" id="PF25597">
    <property type="entry name" value="SH3_retrovirus"/>
    <property type="match status" value="1"/>
</dbReference>
<dbReference type="Gene3D" id="3.30.420.10">
    <property type="entry name" value="Ribonuclease H-like superfamily/Ribonuclease H"/>
    <property type="match status" value="1"/>
</dbReference>
<protein>
    <recommendedName>
        <fullName evidence="2">Integrase catalytic domain-containing protein</fullName>
    </recommendedName>
</protein>
<dbReference type="GO" id="GO:0015074">
    <property type="term" value="P:DNA integration"/>
    <property type="evidence" value="ECO:0007669"/>
    <property type="project" value="InterPro"/>
</dbReference>
<evidence type="ECO:0000259" key="2">
    <source>
        <dbReference type="PROSITE" id="PS50994"/>
    </source>
</evidence>